<dbReference type="SUPFAM" id="SSF48019">
    <property type="entry name" value="post-AAA+ oligomerization domain-like"/>
    <property type="match status" value="1"/>
</dbReference>
<dbReference type="GO" id="GO:0009360">
    <property type="term" value="C:DNA polymerase III complex"/>
    <property type="evidence" value="ECO:0007669"/>
    <property type="project" value="InterPro"/>
</dbReference>
<dbReference type="Pfam" id="PF22608">
    <property type="entry name" value="DNAX_ATPase_lid"/>
    <property type="match status" value="1"/>
</dbReference>
<dbReference type="CDD" id="cd00009">
    <property type="entry name" value="AAA"/>
    <property type="match status" value="1"/>
</dbReference>
<evidence type="ECO:0000256" key="7">
    <source>
        <dbReference type="ARBA" id="ARBA00022833"/>
    </source>
</evidence>
<keyword evidence="6 11" id="KW-0547">Nucleotide-binding</keyword>
<reference evidence="14" key="2">
    <citation type="journal article" date="2012" name="PLoS ONE">
        <title>A Deeply Branching Thermophilic Bacterium with an Ancient Acetyl-CoA Pathway Dominates a Subsurface Ecosystem.</title>
        <authorList>
            <person name="Takami H."/>
            <person name="Noguchi H."/>
            <person name="Takaki Y."/>
            <person name="Uchiyama I."/>
            <person name="Toyoda A."/>
            <person name="Nishi S."/>
            <person name="Chee G.-J."/>
            <person name="Arai W."/>
            <person name="Nunoura T."/>
            <person name="Itoh T."/>
            <person name="Hattori M."/>
            <person name="Takai K."/>
        </authorList>
    </citation>
    <scope>NUCLEOTIDE SEQUENCE</scope>
</reference>
<feature type="domain" description="AAA+ ATPase" evidence="13">
    <location>
        <begin position="36"/>
        <end position="185"/>
    </location>
</feature>
<dbReference type="AlphaFoldDB" id="H5SK86"/>
<dbReference type="FunFam" id="3.40.50.300:FF:000014">
    <property type="entry name" value="DNA polymerase III subunit gamma/tau"/>
    <property type="match status" value="1"/>
</dbReference>
<dbReference type="PANTHER" id="PTHR11669:SF0">
    <property type="entry name" value="PROTEIN STICHEL-LIKE 2"/>
    <property type="match status" value="1"/>
</dbReference>
<reference evidence="14" key="1">
    <citation type="journal article" date="2005" name="Environ. Microbiol.">
        <title>Genetic and functional properties of uncultivated thermophilic crenarchaeotes from a subsurface gold mine as revealed by analysis of genome fragments.</title>
        <authorList>
            <person name="Nunoura T."/>
            <person name="Hirayama H."/>
            <person name="Takami H."/>
            <person name="Oida H."/>
            <person name="Nishi S."/>
            <person name="Shimamura S."/>
            <person name="Suzuki Y."/>
            <person name="Inagaki F."/>
            <person name="Takai K."/>
            <person name="Nealson K.H."/>
            <person name="Horikoshi K."/>
        </authorList>
    </citation>
    <scope>NUCLEOTIDE SEQUENCE</scope>
</reference>
<name>H5SK86_9CHLR</name>
<keyword evidence="9 11" id="KW-0239">DNA-directed DNA polymerase</keyword>
<accession>H5SK86</accession>
<dbReference type="SUPFAM" id="SSF52540">
    <property type="entry name" value="P-loop containing nucleoside triphosphate hydrolases"/>
    <property type="match status" value="1"/>
</dbReference>
<protein>
    <recommendedName>
        <fullName evidence="11">DNA polymerase III subunit gamma/tau</fullName>
        <ecNumber evidence="11">2.7.7.7</ecNumber>
    </recommendedName>
</protein>
<dbReference type="FunFam" id="1.10.8.60:FF:000013">
    <property type="entry name" value="DNA polymerase III subunit gamma/tau"/>
    <property type="match status" value="1"/>
</dbReference>
<dbReference type="EMBL" id="AP011752">
    <property type="protein sequence ID" value="BAL56572.1"/>
    <property type="molecule type" value="Genomic_DNA"/>
</dbReference>
<comment type="subunit">
    <text evidence="11">DNA polymerase III contains a core (composed of alpha, epsilon and theta chains) that associates with a tau subunit. This core dimerizes to form the POLIII' complex. PolIII' associates with the gamma complex (composed of gamma, delta, delta', psi and chi chains) and with the beta chain to form the complete DNA polymerase III complex.</text>
</comment>
<dbReference type="Gene3D" id="1.10.8.60">
    <property type="match status" value="1"/>
</dbReference>
<organism evidence="14">
    <name type="scientific">uncultured Chloroflexota bacterium</name>
    <dbReference type="NCBI Taxonomy" id="166587"/>
    <lineage>
        <taxon>Bacteria</taxon>
        <taxon>Bacillati</taxon>
        <taxon>Chloroflexota</taxon>
        <taxon>environmental samples</taxon>
    </lineage>
</organism>
<dbReference type="InterPro" id="IPR001270">
    <property type="entry name" value="ClpA/B"/>
</dbReference>
<evidence type="ECO:0000256" key="3">
    <source>
        <dbReference type="ARBA" id="ARBA00022695"/>
    </source>
</evidence>
<keyword evidence="7" id="KW-0862">Zinc</keyword>
<keyword evidence="8 11" id="KW-0067">ATP-binding</keyword>
<keyword evidence="2 11" id="KW-0808">Transferase</keyword>
<dbReference type="InterPro" id="IPR050238">
    <property type="entry name" value="DNA_Rep/Repair_Clamp_Loader"/>
</dbReference>
<proteinExistence type="inferred from homology"/>
<evidence type="ECO:0000256" key="11">
    <source>
        <dbReference type="RuleBase" id="RU364063"/>
    </source>
</evidence>
<dbReference type="SMART" id="SM00382">
    <property type="entry name" value="AAA"/>
    <property type="match status" value="1"/>
</dbReference>
<dbReference type="InterPro" id="IPR008921">
    <property type="entry name" value="DNA_pol3_clamp-load_cplx_C"/>
</dbReference>
<keyword evidence="5" id="KW-0479">Metal-binding</keyword>
<dbReference type="InterPro" id="IPR022754">
    <property type="entry name" value="DNA_pol_III_gamma-3"/>
</dbReference>
<dbReference type="PANTHER" id="PTHR11669">
    <property type="entry name" value="REPLICATION FACTOR C / DNA POLYMERASE III GAMMA-TAU SUBUNIT"/>
    <property type="match status" value="1"/>
</dbReference>
<evidence type="ECO:0000256" key="10">
    <source>
        <dbReference type="ARBA" id="ARBA00049244"/>
    </source>
</evidence>
<evidence type="ECO:0000256" key="9">
    <source>
        <dbReference type="ARBA" id="ARBA00022932"/>
    </source>
</evidence>
<dbReference type="GO" id="GO:0006261">
    <property type="term" value="P:DNA-templated DNA replication"/>
    <property type="evidence" value="ECO:0007669"/>
    <property type="project" value="TreeGrafter"/>
</dbReference>
<dbReference type="EC" id="2.7.7.7" evidence="11"/>
<evidence type="ECO:0000256" key="2">
    <source>
        <dbReference type="ARBA" id="ARBA00022679"/>
    </source>
</evidence>
<evidence type="ECO:0000313" key="14">
    <source>
        <dbReference type="EMBL" id="BAL56572.1"/>
    </source>
</evidence>
<feature type="region of interest" description="Disordered" evidence="12">
    <location>
        <begin position="362"/>
        <end position="412"/>
    </location>
</feature>
<dbReference type="Pfam" id="PF12169">
    <property type="entry name" value="DNA_pol3_gamma3"/>
    <property type="match status" value="1"/>
</dbReference>
<dbReference type="NCBIfam" id="TIGR02397">
    <property type="entry name" value="dnaX_nterm"/>
    <property type="match status" value="1"/>
</dbReference>
<evidence type="ECO:0000259" key="13">
    <source>
        <dbReference type="SMART" id="SM00382"/>
    </source>
</evidence>
<gene>
    <name evidence="11" type="primary">dnaX</name>
    <name evidence="14" type="ORF">HGMM_F40G09C19</name>
</gene>
<evidence type="ECO:0000256" key="4">
    <source>
        <dbReference type="ARBA" id="ARBA00022705"/>
    </source>
</evidence>
<comment type="catalytic activity">
    <reaction evidence="10 11">
        <text>DNA(n) + a 2'-deoxyribonucleoside 5'-triphosphate = DNA(n+1) + diphosphate</text>
        <dbReference type="Rhea" id="RHEA:22508"/>
        <dbReference type="Rhea" id="RHEA-COMP:17339"/>
        <dbReference type="Rhea" id="RHEA-COMP:17340"/>
        <dbReference type="ChEBI" id="CHEBI:33019"/>
        <dbReference type="ChEBI" id="CHEBI:61560"/>
        <dbReference type="ChEBI" id="CHEBI:173112"/>
        <dbReference type="EC" id="2.7.7.7"/>
    </reaction>
</comment>
<dbReference type="InterPro" id="IPR027417">
    <property type="entry name" value="P-loop_NTPase"/>
</dbReference>
<evidence type="ECO:0000256" key="12">
    <source>
        <dbReference type="SAM" id="MobiDB-lite"/>
    </source>
</evidence>
<dbReference type="InterPro" id="IPR012763">
    <property type="entry name" value="DNA_pol_III_sug/sutau_N"/>
</dbReference>
<dbReference type="Pfam" id="PF13177">
    <property type="entry name" value="DNA_pol3_delta2"/>
    <property type="match status" value="1"/>
</dbReference>
<evidence type="ECO:0000256" key="5">
    <source>
        <dbReference type="ARBA" id="ARBA00022723"/>
    </source>
</evidence>
<dbReference type="GO" id="GO:0003677">
    <property type="term" value="F:DNA binding"/>
    <property type="evidence" value="ECO:0007669"/>
    <property type="project" value="InterPro"/>
</dbReference>
<dbReference type="NCBIfam" id="NF004046">
    <property type="entry name" value="PRK05563.1"/>
    <property type="match status" value="1"/>
</dbReference>
<evidence type="ECO:0000256" key="1">
    <source>
        <dbReference type="ARBA" id="ARBA00006360"/>
    </source>
</evidence>
<dbReference type="InterPro" id="IPR045085">
    <property type="entry name" value="HLD_clamp_pol_III_gamma_tau"/>
</dbReference>
<sequence>MSQALYRTYRPQGWQEVVGQEHVVQTLRNALQAGRIAHAYLFAGPRGTGKTTLARLLAKAVNCLDPDPAARPCDRCENCLAVREGRFLDLIEIDAASNTSVEDVRDLRDKVNFAPSQGKYKVYIIDEVHMLSTAAFNALLKTLEEPPSHVIFVLATTEIHKIPATVLSRCQRHEFRRLSVAEIVGQLERIAEKEALQAEAEALTLIARQASGSLRDAISLLDQVASAGLPITLALVQTLLGTAAPTSVPELIESLHGGDASRALGIIHRALDGGADARAFARQIVDHLRSLLLIQFGNETEIDATPEMKAQMRKQARYFTTATLLSLIKAFHSAAVDTRNAWLPSLGLELAVAEALNAISGEPQQSPKTAHSPASAARQPVPPDSVKAPGPKVEAAQHSGASPSPADRPPVLSLEEVQRVWPEVRKRLKPGHPSTDGLLNSCRPMEIRGHDLILGFKSEIVRALMDRPEHIEPTRKVLKEMLGVELSIRCVVVNAQGKLPPHIPANSMVAEALNQGGKLVEEE</sequence>
<dbReference type="Gene3D" id="3.40.50.300">
    <property type="entry name" value="P-loop containing nucleotide triphosphate hydrolases"/>
    <property type="match status" value="1"/>
</dbReference>
<evidence type="ECO:0000256" key="8">
    <source>
        <dbReference type="ARBA" id="ARBA00022840"/>
    </source>
</evidence>
<dbReference type="InterPro" id="IPR003593">
    <property type="entry name" value="AAA+_ATPase"/>
</dbReference>
<dbReference type="CDD" id="cd18137">
    <property type="entry name" value="HLD_clamp_pol_III_gamma_tau"/>
    <property type="match status" value="1"/>
</dbReference>
<comment type="similarity">
    <text evidence="1 11">Belongs to the DnaX/STICHEL family.</text>
</comment>
<dbReference type="GO" id="GO:0005524">
    <property type="term" value="F:ATP binding"/>
    <property type="evidence" value="ECO:0007669"/>
    <property type="project" value="UniProtKB-KW"/>
</dbReference>
<keyword evidence="3 11" id="KW-0548">Nucleotidyltransferase</keyword>
<dbReference type="Gene3D" id="1.20.272.10">
    <property type="match status" value="1"/>
</dbReference>
<dbReference type="GO" id="GO:0003887">
    <property type="term" value="F:DNA-directed DNA polymerase activity"/>
    <property type="evidence" value="ECO:0007669"/>
    <property type="project" value="UniProtKB-KW"/>
</dbReference>
<dbReference type="GO" id="GO:0046872">
    <property type="term" value="F:metal ion binding"/>
    <property type="evidence" value="ECO:0007669"/>
    <property type="project" value="UniProtKB-KW"/>
</dbReference>
<evidence type="ECO:0000256" key="6">
    <source>
        <dbReference type="ARBA" id="ARBA00022741"/>
    </source>
</evidence>
<dbReference type="PRINTS" id="PR00300">
    <property type="entry name" value="CLPPROTEASEA"/>
</dbReference>
<comment type="function">
    <text evidence="11">DNA polymerase III is a complex, multichain enzyme responsible for most of the replicative synthesis in bacteria. This DNA polymerase also exhibits 3' to 5' exonuclease activity.</text>
</comment>
<keyword evidence="4 11" id="KW-0235">DNA replication</keyword>